<dbReference type="OrthoDB" id="10063305at2759"/>
<evidence type="ECO:0000259" key="2">
    <source>
        <dbReference type="Pfam" id="PF21789"/>
    </source>
</evidence>
<name>A0A1X7U031_AMPQE</name>
<feature type="domain" description="Transposable element P transposase-like RNase H" evidence="1">
    <location>
        <begin position="24"/>
        <end position="173"/>
    </location>
</feature>
<evidence type="ECO:0000313" key="3">
    <source>
        <dbReference type="EnsemblMetazoa" id="Aqu2.1.21131_001"/>
    </source>
</evidence>
<evidence type="ECO:0008006" key="4">
    <source>
        <dbReference type="Google" id="ProtNLM"/>
    </source>
</evidence>
<sequence>MKQSRIELPTRSTLNDYTHWISAKPGFSHEVDMFLRSEAKIDELEEWQRFVVLILDEIKIQEDLVFDKSGHRLHGFVNLGDINRELKAHDDQASDSFCASSNIATHVLTLMVRGIFIKLEFPYANFPTQNVTADDLYWIVWEAVRCLEEINLKVIVFVCDGAKPNRKFLSMLGQREHLKDGIAYKTINKYCHNRFIYFMSDVPHLIKTARNCWYSSSIGGVRYIIIENTYYGNILRYFKKQMNDKFFDCLNTRHLEEGKRKRKPDLDPYRSVNDRRFKWLVEDFLGYLDEWKKSVEEREGFSIDDKKRTMLSQETLDGIQMTIYGFVEMAQFLISQKEGLYLLSERFNQDPLESFFGQQRARGGRCDNPNVKTFMYNTQAIRVQRTLAIGDGGNVRKRSTQWTTDIDELSRPLKK</sequence>
<feature type="domain" description="Transposable element P transposase-like RNase H C-terminal" evidence="2">
    <location>
        <begin position="346"/>
        <end position="375"/>
    </location>
</feature>
<dbReference type="EnsemblMetazoa" id="Aqu2.1.21131_001">
    <property type="protein sequence ID" value="Aqu2.1.21131_001"/>
    <property type="gene ID" value="Aqu2.1.21131"/>
</dbReference>
<evidence type="ECO:0000259" key="1">
    <source>
        <dbReference type="Pfam" id="PF21787"/>
    </source>
</evidence>
<dbReference type="OMA" id="THWISAK"/>
<organism evidence="3">
    <name type="scientific">Amphimedon queenslandica</name>
    <name type="common">Sponge</name>
    <dbReference type="NCBI Taxonomy" id="400682"/>
    <lineage>
        <taxon>Eukaryota</taxon>
        <taxon>Metazoa</taxon>
        <taxon>Porifera</taxon>
        <taxon>Demospongiae</taxon>
        <taxon>Heteroscleromorpha</taxon>
        <taxon>Haplosclerida</taxon>
        <taxon>Niphatidae</taxon>
        <taxon>Amphimedon</taxon>
    </lineage>
</organism>
<protein>
    <recommendedName>
        <fullName evidence="4">Transposable element P transposase</fullName>
    </recommendedName>
</protein>
<dbReference type="InterPro" id="IPR048367">
    <property type="entry name" value="TNP-like_RNaseH_C"/>
</dbReference>
<accession>A0A1X7U031</accession>
<proteinExistence type="predicted"/>
<dbReference type="InParanoid" id="A0A1X7U031"/>
<reference evidence="3" key="1">
    <citation type="submission" date="2017-05" db="UniProtKB">
        <authorList>
            <consortium name="EnsemblMetazoa"/>
        </authorList>
    </citation>
    <scope>IDENTIFICATION</scope>
</reference>
<dbReference type="Pfam" id="PF21787">
    <property type="entry name" value="TNP-like_RNaseH_N"/>
    <property type="match status" value="1"/>
</dbReference>
<dbReference type="Pfam" id="PF21789">
    <property type="entry name" value="TNP-like_RNaseH_C"/>
    <property type="match status" value="1"/>
</dbReference>
<dbReference type="InterPro" id="IPR048365">
    <property type="entry name" value="TNP-like_RNaseH_N"/>
</dbReference>
<dbReference type="AlphaFoldDB" id="A0A1X7U031"/>